<gene>
    <name evidence="3" type="ORF">H2201_003514</name>
</gene>
<comment type="caution">
    <text evidence="3">The sequence shown here is derived from an EMBL/GenBank/DDBJ whole genome shotgun (WGS) entry which is preliminary data.</text>
</comment>
<dbReference type="EMBL" id="JAPDRL010000020">
    <property type="protein sequence ID" value="KAJ9666326.1"/>
    <property type="molecule type" value="Genomic_DNA"/>
</dbReference>
<accession>A0ABQ9NX99</accession>
<feature type="coiled-coil region" evidence="1">
    <location>
        <begin position="219"/>
        <end position="246"/>
    </location>
</feature>
<evidence type="ECO:0000313" key="3">
    <source>
        <dbReference type="EMBL" id="KAJ9666326.1"/>
    </source>
</evidence>
<evidence type="ECO:0000256" key="1">
    <source>
        <dbReference type="SAM" id="Coils"/>
    </source>
</evidence>
<feature type="signal peptide" evidence="2">
    <location>
        <begin position="1"/>
        <end position="23"/>
    </location>
</feature>
<evidence type="ECO:0000313" key="4">
    <source>
        <dbReference type="Proteomes" id="UP001172684"/>
    </source>
</evidence>
<keyword evidence="2" id="KW-0732">Signal</keyword>
<dbReference type="Proteomes" id="UP001172684">
    <property type="component" value="Unassembled WGS sequence"/>
</dbReference>
<evidence type="ECO:0000256" key="2">
    <source>
        <dbReference type="SAM" id="SignalP"/>
    </source>
</evidence>
<feature type="chain" id="PRO_5045552801" evidence="2">
    <location>
        <begin position="24"/>
        <end position="362"/>
    </location>
</feature>
<sequence length="362" mass="38983">MKFSSASVAALVGLLGLIGSTVASPVPRDDTAIEAKIANYGESRTKGPASGSINGTAIAFNGTKGDTTASLKGYNYAMHVAGGDRTIDKEETKGALRVENGEDEAWIKIHKSKESDVDGEDYSNCESKVAKAGANVDDDEYRLGAAIITSDKLEDGASEKINSTGLYFSEVSDEQTMKFEGITGDYESADDSHTLEGSATGYNFTRIKGNESIHREEKIVKIKAKYYDIEDELDEADAKLTKLEAAAASNTTTTTAAHQKRVTNSTAVAETEQEPEQLLVLTIIIVEIHEKTEKDISSLREMEGDGAHDDCDELDGRLQRQKERLERLRGKNHIAGVKLQMVSEKAAVDEKVAAAANAAPEV</sequence>
<keyword evidence="4" id="KW-1185">Reference proteome</keyword>
<protein>
    <submittedName>
        <fullName evidence="3">Uncharacterized protein</fullName>
    </submittedName>
</protein>
<proteinExistence type="predicted"/>
<reference evidence="3" key="1">
    <citation type="submission" date="2022-10" db="EMBL/GenBank/DDBJ databases">
        <title>Culturing micro-colonial fungi from biological soil crusts in the Mojave desert and describing Neophaeococcomyces mojavensis, and introducing the new genera and species Taxawa tesnikishii.</title>
        <authorList>
            <person name="Kurbessoian T."/>
            <person name="Stajich J.E."/>
        </authorList>
    </citation>
    <scope>NUCLEOTIDE SEQUENCE</scope>
    <source>
        <strain evidence="3">TK_1</strain>
    </source>
</reference>
<organism evidence="3 4">
    <name type="scientific">Coniosporium apollinis</name>
    <dbReference type="NCBI Taxonomy" id="61459"/>
    <lineage>
        <taxon>Eukaryota</taxon>
        <taxon>Fungi</taxon>
        <taxon>Dikarya</taxon>
        <taxon>Ascomycota</taxon>
        <taxon>Pezizomycotina</taxon>
        <taxon>Dothideomycetes</taxon>
        <taxon>Dothideomycetes incertae sedis</taxon>
        <taxon>Coniosporium</taxon>
    </lineage>
</organism>
<name>A0ABQ9NX99_9PEZI</name>
<keyword evidence="1" id="KW-0175">Coiled coil</keyword>